<dbReference type="InterPro" id="IPR038717">
    <property type="entry name" value="Tc1-like_DDE_dom"/>
</dbReference>
<dbReference type="PANTHER" id="PTHR47331">
    <property type="entry name" value="PHD-TYPE DOMAIN-CONTAINING PROTEIN"/>
    <property type="match status" value="1"/>
</dbReference>
<evidence type="ECO:0000313" key="3">
    <source>
        <dbReference type="EMBL" id="UYV63728.1"/>
    </source>
</evidence>
<dbReference type="Pfam" id="PF18701">
    <property type="entry name" value="DUF5641"/>
    <property type="match status" value="1"/>
</dbReference>
<dbReference type="InterPro" id="IPR012337">
    <property type="entry name" value="RNaseH-like_sf"/>
</dbReference>
<keyword evidence="4" id="KW-1185">Reference proteome</keyword>
<gene>
    <name evidence="3" type="ORF">LAZ67_2005447</name>
</gene>
<dbReference type="PROSITE" id="PS50994">
    <property type="entry name" value="INTEGRASE"/>
    <property type="match status" value="1"/>
</dbReference>
<feature type="region of interest" description="Disordered" evidence="1">
    <location>
        <begin position="879"/>
        <end position="898"/>
    </location>
</feature>
<protein>
    <recommendedName>
        <fullName evidence="2">Integrase catalytic domain-containing protein</fullName>
    </recommendedName>
</protein>
<dbReference type="InterPro" id="IPR036397">
    <property type="entry name" value="RNaseH_sf"/>
</dbReference>
<feature type="domain" description="Integrase catalytic" evidence="2">
    <location>
        <begin position="496"/>
        <end position="684"/>
    </location>
</feature>
<dbReference type="InterPro" id="IPR001584">
    <property type="entry name" value="Integrase_cat-core"/>
</dbReference>
<proteinExistence type="predicted"/>
<feature type="region of interest" description="Disordered" evidence="1">
    <location>
        <begin position="808"/>
        <end position="836"/>
    </location>
</feature>
<dbReference type="InterPro" id="IPR041588">
    <property type="entry name" value="Integrase_H2C2"/>
</dbReference>
<name>A0ABY6K5C6_9ARAC</name>
<organism evidence="3 4">
    <name type="scientific">Cordylochernes scorpioides</name>
    <dbReference type="NCBI Taxonomy" id="51811"/>
    <lineage>
        <taxon>Eukaryota</taxon>
        <taxon>Metazoa</taxon>
        <taxon>Ecdysozoa</taxon>
        <taxon>Arthropoda</taxon>
        <taxon>Chelicerata</taxon>
        <taxon>Arachnida</taxon>
        <taxon>Pseudoscorpiones</taxon>
        <taxon>Cheliferoidea</taxon>
        <taxon>Chernetidae</taxon>
        <taxon>Cordylochernes</taxon>
    </lineage>
</organism>
<dbReference type="Gene3D" id="3.30.420.10">
    <property type="entry name" value="Ribonuclease H-like superfamily/Ribonuclease H"/>
    <property type="match status" value="2"/>
</dbReference>
<dbReference type="Pfam" id="PF17921">
    <property type="entry name" value="Integrase_H2C2"/>
    <property type="match status" value="1"/>
</dbReference>
<dbReference type="SUPFAM" id="SSF53098">
    <property type="entry name" value="Ribonuclease H-like"/>
    <property type="match status" value="1"/>
</dbReference>
<accession>A0ABY6K5C6</accession>
<dbReference type="Pfam" id="PF13358">
    <property type="entry name" value="DDE_3"/>
    <property type="match status" value="1"/>
</dbReference>
<dbReference type="EMBL" id="CP092864">
    <property type="protein sequence ID" value="UYV63728.1"/>
    <property type="molecule type" value="Genomic_DNA"/>
</dbReference>
<dbReference type="InterPro" id="IPR040676">
    <property type="entry name" value="DUF5641"/>
</dbReference>
<feature type="compositionally biased region" description="Basic and acidic residues" evidence="1">
    <location>
        <begin position="808"/>
        <end position="819"/>
    </location>
</feature>
<evidence type="ECO:0000313" key="4">
    <source>
        <dbReference type="Proteomes" id="UP001235939"/>
    </source>
</evidence>
<evidence type="ECO:0000259" key="2">
    <source>
        <dbReference type="PROSITE" id="PS50994"/>
    </source>
</evidence>
<reference evidence="3 4" key="1">
    <citation type="submission" date="2022-01" db="EMBL/GenBank/DDBJ databases">
        <title>A chromosomal length assembly of Cordylochernes scorpioides.</title>
        <authorList>
            <person name="Zeh D."/>
            <person name="Zeh J."/>
        </authorList>
    </citation>
    <scope>NUCLEOTIDE SEQUENCE [LARGE SCALE GENOMIC DNA]</scope>
    <source>
        <strain evidence="3">IN4F17</strain>
        <tissue evidence="3">Whole Body</tissue>
    </source>
</reference>
<dbReference type="Proteomes" id="UP001235939">
    <property type="component" value="Chromosome 02"/>
</dbReference>
<sequence length="898" mass="103390">MTAQRYVDDVLRPVTLPYLQGVPNALYQQDNARPHTARISQQALKDVQMLPWPPYSSELSPIEHVWDIIGRRLHALPQPRSEDELWQMSVVAVNFLEHSVGFSGTFLPVEGEQQNFPQMGTFWLGNRHFPRAPEIFHDLNFSKTARMLMPQTVQSSLKTEVVSRTAESLVPQKWYITLQNPWLHRYGTSYRGMIGSKERIISGVEASIKDLSHQAKSDIRKRISSVLMNHTTQNPQARMERTIMKRLKDRSDIIICNSDKGSQTAVMDTSTYRSKMMDVLADESTFIPIDEDTKLRTYQDFRRALLEQKILSQINSEECKLFTSRLTTDAYIYGLPKIHKPNVPLRPIIACHRSPSAPLARGEHRRDIANRCSEKNLIWTGGNPYQTRMDCDGKDSSDGENLWKLDAIGVSDAEVEKKTQSLQAEMEEHFAHTTTRDIDGAMRWNHETHGHAGLQTLLGILRENNWILRSRKTVKKIINQCIRCNRFTATPATVESTSLPEDRVRDAAVFEIVGVDLTGHLILKNKKKAWIVILTCAVYRGVHLELVTSLSMETFLQAFRRFIARRGRPLIVYSDNGTNFRGMANTLKKIDFSRLKCDPTLKNITWKFIPPGAPWWGGWWERLIGMKKQLLFRILGQTSLGYEELSTVMCDVESLMNTRPLTYLTEESEDLVPLTPSLFLHEVREVGVPDMDLIDNQTITLKYQYIKRVREDLRERFRIEYFEFRRQETRRLKTTIPFKVGDMVLIGQESLKRLHWPLARIIQLYPGKDGLVRVTKVKISSGDKIRPIPKLYNLEITPEIRCRDPLTERSHTQEVRLTTEEDPLTSQQGQHHIGTPNVVSRYGRHIKRTNRLDLLNISFPCLSRRGANSKVGEMLEKKEFEAANGRPTEAATGMQRLK</sequence>
<evidence type="ECO:0000256" key="1">
    <source>
        <dbReference type="SAM" id="MobiDB-lite"/>
    </source>
</evidence>